<keyword evidence="4 14" id="KW-0812">Transmembrane</keyword>
<keyword evidence="10" id="KW-0560">Oxidoreductase</keyword>
<evidence type="ECO:0000256" key="12">
    <source>
        <dbReference type="ARBA" id="ARBA00023136"/>
    </source>
</evidence>
<keyword evidence="11" id="KW-0443">Lipid metabolism</keyword>
<dbReference type="RefSeq" id="WP_119477667.1">
    <property type="nucleotide sequence ID" value="NZ_QXML01000004.1"/>
</dbReference>
<proteinExistence type="predicted"/>
<evidence type="ECO:0000256" key="2">
    <source>
        <dbReference type="ARBA" id="ARBA00004477"/>
    </source>
</evidence>
<evidence type="ECO:0000256" key="5">
    <source>
        <dbReference type="ARBA" id="ARBA00022723"/>
    </source>
</evidence>
<organism evidence="16 17">
    <name type="scientific">Algoriphagus lacus</name>
    <dbReference type="NCBI Taxonomy" id="2056311"/>
    <lineage>
        <taxon>Bacteria</taxon>
        <taxon>Pseudomonadati</taxon>
        <taxon>Bacteroidota</taxon>
        <taxon>Cytophagia</taxon>
        <taxon>Cytophagales</taxon>
        <taxon>Cyclobacteriaceae</taxon>
        <taxon>Algoriphagus</taxon>
    </lineage>
</organism>
<keyword evidence="7" id="KW-0276">Fatty acid metabolism</keyword>
<dbReference type="PANTHER" id="PTHR12863">
    <property type="entry name" value="FATTY ACID HYDROXYLASE"/>
    <property type="match status" value="1"/>
</dbReference>
<feature type="transmembrane region" description="Helical" evidence="14">
    <location>
        <begin position="119"/>
        <end position="137"/>
    </location>
</feature>
<name>A0A418PSD1_9BACT</name>
<comment type="caution">
    <text evidence="16">The sequence shown here is derived from an EMBL/GenBank/DDBJ whole genome shotgun (WGS) entry which is preliminary data.</text>
</comment>
<evidence type="ECO:0000256" key="13">
    <source>
        <dbReference type="ARBA" id="ARBA00023160"/>
    </source>
</evidence>
<keyword evidence="12 14" id="KW-0472">Membrane</keyword>
<evidence type="ECO:0000256" key="3">
    <source>
        <dbReference type="ARBA" id="ARBA00022516"/>
    </source>
</evidence>
<dbReference type="Proteomes" id="UP000283522">
    <property type="component" value="Unassembled WGS sequence"/>
</dbReference>
<evidence type="ECO:0000256" key="8">
    <source>
        <dbReference type="ARBA" id="ARBA00022833"/>
    </source>
</evidence>
<evidence type="ECO:0000256" key="10">
    <source>
        <dbReference type="ARBA" id="ARBA00023002"/>
    </source>
</evidence>
<keyword evidence="5" id="KW-0479">Metal-binding</keyword>
<evidence type="ECO:0000256" key="7">
    <source>
        <dbReference type="ARBA" id="ARBA00022832"/>
    </source>
</evidence>
<keyword evidence="3" id="KW-0444">Lipid biosynthesis</keyword>
<keyword evidence="17" id="KW-1185">Reference proteome</keyword>
<gene>
    <name evidence="16" type="ORF">D0X99_10030</name>
</gene>
<evidence type="ECO:0000256" key="4">
    <source>
        <dbReference type="ARBA" id="ARBA00022692"/>
    </source>
</evidence>
<dbReference type="InterPro" id="IPR014430">
    <property type="entry name" value="Scs7"/>
</dbReference>
<keyword evidence="8" id="KW-0862">Zinc</keyword>
<dbReference type="Pfam" id="PF04116">
    <property type="entry name" value="FA_hydroxylase"/>
    <property type="match status" value="1"/>
</dbReference>
<evidence type="ECO:0000256" key="11">
    <source>
        <dbReference type="ARBA" id="ARBA00023098"/>
    </source>
</evidence>
<evidence type="ECO:0000259" key="15">
    <source>
        <dbReference type="Pfam" id="PF04116"/>
    </source>
</evidence>
<keyword evidence="13" id="KW-0275">Fatty acid biosynthesis</keyword>
<dbReference type="GO" id="GO:0080132">
    <property type="term" value="F:fatty acid 2-hydroxylase activity"/>
    <property type="evidence" value="ECO:0007669"/>
    <property type="project" value="InterPro"/>
</dbReference>
<comment type="subcellular location">
    <subcellularLocation>
        <location evidence="2">Endoplasmic reticulum membrane</location>
        <topology evidence="2">Multi-pass membrane protein</topology>
    </subcellularLocation>
</comment>
<dbReference type="AlphaFoldDB" id="A0A418PSD1"/>
<keyword evidence="9 14" id="KW-1133">Transmembrane helix</keyword>
<evidence type="ECO:0000256" key="1">
    <source>
        <dbReference type="ARBA" id="ARBA00001947"/>
    </source>
</evidence>
<dbReference type="GO" id="GO:0006633">
    <property type="term" value="P:fatty acid biosynthetic process"/>
    <property type="evidence" value="ECO:0007669"/>
    <property type="project" value="UniProtKB-KW"/>
</dbReference>
<feature type="transmembrane region" description="Helical" evidence="14">
    <location>
        <begin position="96"/>
        <end position="113"/>
    </location>
</feature>
<feature type="domain" description="Fatty acid hydroxylase" evidence="15">
    <location>
        <begin position="46"/>
        <end position="178"/>
    </location>
</feature>
<evidence type="ECO:0000256" key="14">
    <source>
        <dbReference type="SAM" id="Phobius"/>
    </source>
</evidence>
<dbReference type="PANTHER" id="PTHR12863:SF1">
    <property type="entry name" value="FATTY ACID 2-HYDROXYLASE"/>
    <property type="match status" value="1"/>
</dbReference>
<comment type="cofactor">
    <cofactor evidence="1">
        <name>Zn(2+)</name>
        <dbReference type="ChEBI" id="CHEBI:29105"/>
    </cofactor>
</comment>
<accession>A0A418PSD1</accession>
<reference evidence="16 17" key="1">
    <citation type="submission" date="2018-09" db="EMBL/GenBank/DDBJ databases">
        <authorList>
            <person name="Wang X."/>
            <person name="Du Z."/>
        </authorList>
    </citation>
    <scope>NUCLEOTIDE SEQUENCE [LARGE SCALE GENOMIC DNA]</scope>
    <source>
        <strain evidence="16 17">N3</strain>
    </source>
</reference>
<evidence type="ECO:0000256" key="6">
    <source>
        <dbReference type="ARBA" id="ARBA00022824"/>
    </source>
</evidence>
<dbReference type="OrthoDB" id="825807at2"/>
<evidence type="ECO:0000313" key="17">
    <source>
        <dbReference type="Proteomes" id="UP000283522"/>
    </source>
</evidence>
<evidence type="ECO:0000256" key="9">
    <source>
        <dbReference type="ARBA" id="ARBA00022989"/>
    </source>
</evidence>
<protein>
    <recommendedName>
        <fullName evidence="15">Fatty acid hydroxylase domain-containing protein</fullName>
    </recommendedName>
</protein>
<sequence length="404" mass="45472">MEKPINTPVKNLILCFAAFLFFELCIMVIAHALENPPAKLLILIGAGWLMWTFVEYGIHRFLMHELIVPGKKDELFHHQNHHQNPSELLVGWPHRLLIGVLGSLLLVVAIIYQNPSFSFFTGFFIGFLFYNFLHYLLHRPIGKFLLPNVQRAHILHHTRFPNCGYSFSTVLWDWLFDTLPPADALVTEQMKKTYFNPRAPRQRQKPNLIVDCNLKKETSSTLFILIAGALLPSCVPVFSDLQSARTVGAGQVEMTPFVTINDAQTEYGANVAIGITPNFDLWARYEYVSLGDGEGTGVFGMGPKFGIVPGRIAAFLPVGNAFNPDFSDNWQFQPTILLTQPIVDDKFEATLSPKYLVYFCDSCGGYFATNLGFAWGKDLNLWAIRAEYGRIFSEGGVGQFSMGF</sequence>
<dbReference type="GO" id="GO:0005506">
    <property type="term" value="F:iron ion binding"/>
    <property type="evidence" value="ECO:0007669"/>
    <property type="project" value="InterPro"/>
</dbReference>
<dbReference type="EMBL" id="QXML01000004">
    <property type="protein sequence ID" value="RIW15752.1"/>
    <property type="molecule type" value="Genomic_DNA"/>
</dbReference>
<dbReference type="InterPro" id="IPR006694">
    <property type="entry name" value="Fatty_acid_hydroxylase"/>
</dbReference>
<keyword evidence="6" id="KW-0256">Endoplasmic reticulum</keyword>
<evidence type="ECO:0000313" key="16">
    <source>
        <dbReference type="EMBL" id="RIW15752.1"/>
    </source>
</evidence>
<feature type="transmembrane region" description="Helical" evidence="14">
    <location>
        <begin position="12"/>
        <end position="33"/>
    </location>
</feature>
<dbReference type="GO" id="GO:0016020">
    <property type="term" value="C:membrane"/>
    <property type="evidence" value="ECO:0007669"/>
    <property type="project" value="InterPro"/>
</dbReference>